<organism evidence="2 3">
    <name type="scientific">Albidovulum inexpectatum</name>
    <dbReference type="NCBI Taxonomy" id="196587"/>
    <lineage>
        <taxon>Bacteria</taxon>
        <taxon>Pseudomonadati</taxon>
        <taxon>Pseudomonadota</taxon>
        <taxon>Alphaproteobacteria</taxon>
        <taxon>Rhodobacterales</taxon>
        <taxon>Paracoccaceae</taxon>
        <taxon>Albidovulum</taxon>
    </lineage>
</organism>
<protein>
    <submittedName>
        <fullName evidence="2">Uncharacterized protein</fullName>
    </submittedName>
</protein>
<keyword evidence="1" id="KW-1133">Transmembrane helix</keyword>
<keyword evidence="1" id="KW-0812">Transmembrane</keyword>
<sequence>MTERLIRMATNERLTRAAHWTVFTIGLLSLVFSIAATAASAL</sequence>
<evidence type="ECO:0000313" key="2">
    <source>
        <dbReference type="EMBL" id="PPB79869.1"/>
    </source>
</evidence>
<proteinExistence type="predicted"/>
<accession>A0A2S5JEN8</accession>
<dbReference type="AlphaFoldDB" id="A0A2S5JEN8"/>
<dbReference type="EMBL" id="PRDS01000008">
    <property type="protein sequence ID" value="PPB79869.1"/>
    <property type="molecule type" value="Genomic_DNA"/>
</dbReference>
<keyword evidence="1" id="KW-0472">Membrane</keyword>
<evidence type="ECO:0000256" key="1">
    <source>
        <dbReference type="SAM" id="Phobius"/>
    </source>
</evidence>
<gene>
    <name evidence="2" type="ORF">LV82_02426</name>
</gene>
<name>A0A2S5JEN8_9RHOB</name>
<evidence type="ECO:0000313" key="3">
    <source>
        <dbReference type="Proteomes" id="UP000239736"/>
    </source>
</evidence>
<dbReference type="RefSeq" id="WP_281259919.1">
    <property type="nucleotide sequence ID" value="NZ_PRDS01000008.1"/>
</dbReference>
<reference evidence="2 3" key="1">
    <citation type="submission" date="2018-01" db="EMBL/GenBank/DDBJ databases">
        <title>Genomic Encyclopedia of Archaeal and Bacterial Type Strains, Phase II (KMG-II): from individual species to whole genera.</title>
        <authorList>
            <person name="Goeker M."/>
        </authorList>
    </citation>
    <scope>NUCLEOTIDE SEQUENCE [LARGE SCALE GENOMIC DNA]</scope>
    <source>
        <strain evidence="2 3">DSM 12048</strain>
    </source>
</reference>
<dbReference type="Proteomes" id="UP000239736">
    <property type="component" value="Unassembled WGS sequence"/>
</dbReference>
<comment type="caution">
    <text evidence="2">The sequence shown here is derived from an EMBL/GenBank/DDBJ whole genome shotgun (WGS) entry which is preliminary data.</text>
</comment>
<keyword evidence="3" id="KW-1185">Reference proteome</keyword>
<feature type="transmembrane region" description="Helical" evidence="1">
    <location>
        <begin position="20"/>
        <end position="41"/>
    </location>
</feature>